<comment type="caution">
    <text evidence="2">The sequence shown here is derived from an EMBL/GenBank/DDBJ whole genome shotgun (WGS) entry which is preliminary data.</text>
</comment>
<dbReference type="PANTHER" id="PTHR33157">
    <property type="entry name" value="AUTONOMOUS TRANSPOSABLE ELEMENT EN-1 MOSAIC PROTEIN-RELATED"/>
    <property type="match status" value="1"/>
</dbReference>
<keyword evidence="3" id="KW-1185">Reference proteome</keyword>
<feature type="compositionally biased region" description="Basic and acidic residues" evidence="1">
    <location>
        <begin position="31"/>
        <end position="41"/>
    </location>
</feature>
<gene>
    <name evidence="2" type="ORF">PVAP13_8KG350912</name>
</gene>
<accession>A0A8T0PN98</accession>
<evidence type="ECO:0000256" key="1">
    <source>
        <dbReference type="SAM" id="MobiDB-lite"/>
    </source>
</evidence>
<dbReference type="PANTHER" id="PTHR33157:SF14">
    <property type="entry name" value="AUTONOMOUS TRANSPOSABLE ELEMENT EN-1 MOSAIC PROTEIN"/>
    <property type="match status" value="1"/>
</dbReference>
<dbReference type="InterPro" id="IPR039266">
    <property type="entry name" value="EN-1/SPM"/>
</dbReference>
<dbReference type="GO" id="GO:0032196">
    <property type="term" value="P:transposition"/>
    <property type="evidence" value="ECO:0007669"/>
    <property type="project" value="InterPro"/>
</dbReference>
<evidence type="ECO:0000313" key="3">
    <source>
        <dbReference type="Proteomes" id="UP000823388"/>
    </source>
</evidence>
<sequence length="245" mass="26808">MPRKFKQAAKGFLSNAGGALPFFTGSSSSRSKRETLLRHVAPELQGDDDAVTDTGTANQGTDDDDVGADDAANQDVDGDDPMGGDPASSGSTVSRRSRKSHMVDPPLAPTREGDRVVVKPVGDSTWSDEGWDGRGHHRQVNAVLGNLCHLHYPEMVTDRHGEQVPVTNWKMYADSTDVDHGNAQNAVWVDIWKRFRLDDSSDMEHAKCVFHNTVKKVVKDATSNSRLQAVNRVLKSRGQSVLSFR</sequence>
<protein>
    <submittedName>
        <fullName evidence="2">Uncharacterized protein</fullName>
    </submittedName>
</protein>
<name>A0A8T0PN98_PANVG</name>
<reference evidence="2" key="1">
    <citation type="submission" date="2020-05" db="EMBL/GenBank/DDBJ databases">
        <title>WGS assembly of Panicum virgatum.</title>
        <authorList>
            <person name="Lovell J.T."/>
            <person name="Jenkins J."/>
            <person name="Shu S."/>
            <person name="Juenger T.E."/>
            <person name="Schmutz J."/>
        </authorList>
    </citation>
    <scope>NUCLEOTIDE SEQUENCE</scope>
    <source>
        <strain evidence="2">AP13</strain>
    </source>
</reference>
<dbReference type="EMBL" id="CM029051">
    <property type="protein sequence ID" value="KAG2563433.1"/>
    <property type="molecule type" value="Genomic_DNA"/>
</dbReference>
<feature type="region of interest" description="Disordered" evidence="1">
    <location>
        <begin position="1"/>
        <end position="118"/>
    </location>
</feature>
<proteinExistence type="predicted"/>
<dbReference type="Proteomes" id="UP000823388">
    <property type="component" value="Chromosome 8K"/>
</dbReference>
<evidence type="ECO:0000313" key="2">
    <source>
        <dbReference type="EMBL" id="KAG2563433.1"/>
    </source>
</evidence>
<organism evidence="2 3">
    <name type="scientific">Panicum virgatum</name>
    <name type="common">Blackwell switchgrass</name>
    <dbReference type="NCBI Taxonomy" id="38727"/>
    <lineage>
        <taxon>Eukaryota</taxon>
        <taxon>Viridiplantae</taxon>
        <taxon>Streptophyta</taxon>
        <taxon>Embryophyta</taxon>
        <taxon>Tracheophyta</taxon>
        <taxon>Spermatophyta</taxon>
        <taxon>Magnoliopsida</taxon>
        <taxon>Liliopsida</taxon>
        <taxon>Poales</taxon>
        <taxon>Poaceae</taxon>
        <taxon>PACMAD clade</taxon>
        <taxon>Panicoideae</taxon>
        <taxon>Panicodae</taxon>
        <taxon>Paniceae</taxon>
        <taxon>Panicinae</taxon>
        <taxon>Panicum</taxon>
        <taxon>Panicum sect. Hiantes</taxon>
    </lineage>
</organism>
<dbReference type="AlphaFoldDB" id="A0A8T0PN98"/>